<evidence type="ECO:0000256" key="1">
    <source>
        <dbReference type="SAM" id="MobiDB-lite"/>
    </source>
</evidence>
<dbReference type="Proteomes" id="UP000011149">
    <property type="component" value="Segment"/>
</dbReference>
<gene>
    <name evidence="2" type="ORF">RHEph01_gp003</name>
</gene>
<name>L7TMK4_9CAUD</name>
<organism evidence="2 3">
    <name type="scientific">Rhizobium phage RHEph01</name>
    <dbReference type="NCBI Taxonomy" id="1220601"/>
    <lineage>
        <taxon>Viruses</taxon>
        <taxon>Duplodnaviria</taxon>
        <taxon>Heunggongvirae</taxon>
        <taxon>Uroviricota</taxon>
        <taxon>Caudoviricetes</taxon>
        <taxon>Autographivirales</taxon>
        <taxon>Paadamvirus</taxon>
        <taxon>Paadamvirus RHEph01</taxon>
    </lineage>
</organism>
<feature type="region of interest" description="Disordered" evidence="1">
    <location>
        <begin position="1"/>
        <end position="26"/>
    </location>
</feature>
<accession>L7TMK4</accession>
<protein>
    <submittedName>
        <fullName evidence="2">Uncharacterized protein</fullName>
    </submittedName>
</protein>
<reference evidence="2 3" key="1">
    <citation type="journal article" date="2013" name="Appl. Environ. Microbiol.">
        <title>Narrow Host-Range Bacteriophages that Infect Rhizobium etli associate with Distinct Genomic Types.</title>
        <authorList>
            <person name="Santamaria R.I."/>
            <person name="Bustos P."/>
            <person name="Sepulveda-Robles O."/>
            <person name="Lozano L."/>
            <person name="Rodriguez C."/>
            <person name="Fernandez J.L."/>
            <person name="Juarez S."/>
            <person name="Kameyama L."/>
            <person name="Guarneros G."/>
            <person name="Davila G."/>
            <person name="Gonzalez V."/>
        </authorList>
    </citation>
    <scope>NUCLEOTIDE SEQUENCE [LARGE SCALE GENOMIC DNA]</scope>
</reference>
<sequence length="58" mass="6502">MNGALAGHDEWPTKARTRKSRRNSDTAGGLAMLTWSITLRWKMKKAKVSITLALFITL</sequence>
<proteinExistence type="predicted"/>
<keyword evidence="3" id="KW-1185">Reference proteome</keyword>
<evidence type="ECO:0000313" key="2">
    <source>
        <dbReference type="EMBL" id="AGC35514.1"/>
    </source>
</evidence>
<dbReference type="EMBL" id="JX483873">
    <property type="protein sequence ID" value="AGC35514.1"/>
    <property type="molecule type" value="Genomic_DNA"/>
</dbReference>
<evidence type="ECO:0000313" key="3">
    <source>
        <dbReference type="Proteomes" id="UP000011149"/>
    </source>
</evidence>